<dbReference type="Proteomes" id="UP000317650">
    <property type="component" value="Chromosome 1"/>
</dbReference>
<name>A0A4S8JKM8_MUSBA</name>
<evidence type="ECO:0000313" key="3">
    <source>
        <dbReference type="EMBL" id="THU62199.1"/>
    </source>
</evidence>
<dbReference type="AlphaFoldDB" id="A0A4S8JKM8"/>
<organism evidence="3 4">
    <name type="scientific">Musa balbisiana</name>
    <name type="common">Banana</name>
    <dbReference type="NCBI Taxonomy" id="52838"/>
    <lineage>
        <taxon>Eukaryota</taxon>
        <taxon>Viridiplantae</taxon>
        <taxon>Streptophyta</taxon>
        <taxon>Embryophyta</taxon>
        <taxon>Tracheophyta</taxon>
        <taxon>Spermatophyta</taxon>
        <taxon>Magnoliopsida</taxon>
        <taxon>Liliopsida</taxon>
        <taxon>Zingiberales</taxon>
        <taxon>Musaceae</taxon>
        <taxon>Musa</taxon>
    </lineage>
</organism>
<evidence type="ECO:0000313" key="4">
    <source>
        <dbReference type="Proteomes" id="UP000317650"/>
    </source>
</evidence>
<feature type="compositionally biased region" description="Low complexity" evidence="1">
    <location>
        <begin position="118"/>
        <end position="138"/>
    </location>
</feature>
<keyword evidence="4" id="KW-1185">Reference proteome</keyword>
<dbReference type="SUPFAM" id="SSF81383">
    <property type="entry name" value="F-box domain"/>
    <property type="match status" value="1"/>
</dbReference>
<sequence length="631" mass="68992">MGDDVIRCVILGIPGRVKCLSCSVGTGDLSTPLAPGQILLWEPLVAHLTIAHVSFAARRICFDPCDATCFARGCGQSVHKQRKRAPYHRIFPIPGSDVVLPRLRRPSVMDPVVPKRPCPSADPSSSFDASSSPSRVPSGPMAMDRVLEALLALPDPSVALELSLESLLDSRLLESDKDRLIEGAMEAGSALLEAARRSARRRASKHNFSSWPLASDLTIKVFSKLDTQSLCHAAATCSLFNKCATDPMCYANIDLTAEVPKVNNTVVSTMIQRAGKNLQSLKLGIRPSPASATELCRPLSYSTRNPMDTSGLSWSQKRPRQGRETSLLTRSCLLALSVDGGAAGTLLRSLHLYNIDKMDNSALCTALSACPYLLDLEVVGLHVELKRTLDAVSSNCHCIERLLFESSDTGRDDSLNSATCIDLVNGCPNIVSLALRGFKLQDHKVRILVKGSRHLKFVDFSTSYSITGTFLRNLSGGTNAHTLEVLILRDCLHLKEVEVSHLFSAMLAGDFKLLRYLDISNKDGLSAENDWNYRCYNPCAQLISQVLKQRPELCLLVKFPPEGSLIDIDLIADSEISSGTSSLMLYNLAFDSYLTNSSENSYSSDQGSGNEDVPDLNFPYDEDLFDELEFL</sequence>
<dbReference type="STRING" id="52838.A0A4S8JKM8"/>
<comment type="caution">
    <text evidence="3">The sequence shown here is derived from an EMBL/GenBank/DDBJ whole genome shotgun (WGS) entry which is preliminary data.</text>
</comment>
<dbReference type="EMBL" id="PYDT01000004">
    <property type="protein sequence ID" value="THU62199.1"/>
    <property type="molecule type" value="Genomic_DNA"/>
</dbReference>
<dbReference type="InterPro" id="IPR036047">
    <property type="entry name" value="F-box-like_dom_sf"/>
</dbReference>
<proteinExistence type="predicted"/>
<evidence type="ECO:0000259" key="2">
    <source>
        <dbReference type="Pfam" id="PF12937"/>
    </source>
</evidence>
<feature type="region of interest" description="Disordered" evidence="1">
    <location>
        <begin position="110"/>
        <end position="138"/>
    </location>
</feature>
<dbReference type="SUPFAM" id="SSF52047">
    <property type="entry name" value="RNI-like"/>
    <property type="match status" value="1"/>
</dbReference>
<protein>
    <recommendedName>
        <fullName evidence="2">F-box domain-containing protein</fullName>
    </recommendedName>
</protein>
<feature type="domain" description="F-box" evidence="2">
    <location>
        <begin position="216"/>
        <end position="255"/>
    </location>
</feature>
<dbReference type="Pfam" id="PF12937">
    <property type="entry name" value="F-box-like"/>
    <property type="match status" value="1"/>
</dbReference>
<dbReference type="InterPro" id="IPR001810">
    <property type="entry name" value="F-box_dom"/>
</dbReference>
<evidence type="ECO:0000256" key="1">
    <source>
        <dbReference type="SAM" id="MobiDB-lite"/>
    </source>
</evidence>
<dbReference type="InterPro" id="IPR032675">
    <property type="entry name" value="LRR_dom_sf"/>
</dbReference>
<reference evidence="3 4" key="1">
    <citation type="journal article" date="2019" name="Nat. Plants">
        <title>Genome sequencing of Musa balbisiana reveals subgenome evolution and function divergence in polyploid bananas.</title>
        <authorList>
            <person name="Yao X."/>
        </authorList>
    </citation>
    <scope>NUCLEOTIDE SEQUENCE [LARGE SCALE GENOMIC DNA]</scope>
    <source>
        <strain evidence="4">cv. DH-PKW</strain>
        <tissue evidence="3">Leaves</tissue>
    </source>
</reference>
<gene>
    <name evidence="3" type="ORF">C4D60_Mb01t02600</name>
</gene>
<accession>A0A4S8JKM8</accession>
<dbReference type="Gene3D" id="3.80.10.10">
    <property type="entry name" value="Ribonuclease Inhibitor"/>
    <property type="match status" value="1"/>
</dbReference>